<proteinExistence type="predicted"/>
<accession>A0A015YDA4</accession>
<dbReference type="EMBL" id="JGDJ01000147">
    <property type="protein sequence ID" value="EXZ29952.1"/>
    <property type="molecule type" value="Genomic_DNA"/>
</dbReference>
<sequence length="44" mass="5300">MLNYKTNFKKVQTLYELCTNGMDLEEFCQESGANYTKFVVWQRK</sequence>
<dbReference type="PATRIC" id="fig|1339327.3.peg.1398"/>
<dbReference type="Proteomes" id="UP000022082">
    <property type="component" value="Unassembled WGS sequence"/>
</dbReference>
<comment type="caution">
    <text evidence="1">The sequence shown here is derived from an EMBL/GenBank/DDBJ whole genome shotgun (WGS) entry which is preliminary data.</text>
</comment>
<dbReference type="AlphaFoldDB" id="A0A015YDA4"/>
<reference evidence="1 2" key="1">
    <citation type="submission" date="2014-02" db="EMBL/GenBank/DDBJ databases">
        <authorList>
            <person name="Sears C."/>
            <person name="Carroll K."/>
            <person name="Sack B.R."/>
            <person name="Qadri F."/>
            <person name="Myers L.L."/>
            <person name="Chung G.-T."/>
            <person name="Escheverria P."/>
            <person name="Fraser C.M."/>
            <person name="Sadzewicz L."/>
            <person name="Shefchek K.A."/>
            <person name="Tallon L."/>
            <person name="Das S.P."/>
            <person name="Daugherty S."/>
            <person name="Mongodin E.F."/>
        </authorList>
    </citation>
    <scope>NUCLEOTIDE SEQUENCE [LARGE SCALE GENOMIC DNA]</scope>
    <source>
        <strain evidence="1 2">S36L11</strain>
    </source>
</reference>
<gene>
    <name evidence="1" type="ORF">M136_0734</name>
</gene>
<evidence type="ECO:0000313" key="2">
    <source>
        <dbReference type="Proteomes" id="UP000022082"/>
    </source>
</evidence>
<organism evidence="1 2">
    <name type="scientific">Bacteroides fragilis str. S36L11</name>
    <dbReference type="NCBI Taxonomy" id="1339327"/>
    <lineage>
        <taxon>Bacteria</taxon>
        <taxon>Pseudomonadati</taxon>
        <taxon>Bacteroidota</taxon>
        <taxon>Bacteroidia</taxon>
        <taxon>Bacteroidales</taxon>
        <taxon>Bacteroidaceae</taxon>
        <taxon>Bacteroides</taxon>
    </lineage>
</organism>
<protein>
    <submittedName>
        <fullName evidence="1">Uncharacterized protein</fullName>
    </submittedName>
</protein>
<evidence type="ECO:0000313" key="1">
    <source>
        <dbReference type="EMBL" id="EXZ29952.1"/>
    </source>
</evidence>
<name>A0A015YDA4_BACFG</name>